<keyword evidence="1" id="KW-0812">Transmembrane</keyword>
<dbReference type="EMBL" id="SMDR01000002">
    <property type="protein sequence ID" value="TNJ33525.1"/>
    <property type="molecule type" value="Genomic_DNA"/>
</dbReference>
<proteinExistence type="predicted"/>
<evidence type="ECO:0000313" key="2">
    <source>
        <dbReference type="EMBL" id="TNJ33525.1"/>
    </source>
</evidence>
<dbReference type="AlphaFoldDB" id="A0A5C4RRC5"/>
<protein>
    <submittedName>
        <fullName evidence="2">Uncharacterized protein</fullName>
    </submittedName>
</protein>
<evidence type="ECO:0000256" key="1">
    <source>
        <dbReference type="SAM" id="Phobius"/>
    </source>
</evidence>
<sequence length="376" mass="40452">MTAPAKKTGWKTWEVAAGLLIALFVVGLPVVFHLNRKPLPPDELQPAGLLGKPLRLQTAAGERILVLSQQYGVHWYHYSGTGRRGFGGITSEQVINIDLWAFEPGNPVPLWRRRFKNNTPDVMTSAGDVLLGHGDSVWLALREPALVAAADGRLLPVSSRRGEPVRGDEVYDVRDLQARGLRMGDRWIGVLTGADHAKLTGPDGGRWRPDALGFVGDDHDYTLWSARVRDIASDFGRQERYSDLRPLGEPVPRHRAGLLMLAQRGATVAPADPDSVVVLQRAPDAQGGRISLSRIESGDGRVLWSADNLPIARLRHLLAGAGDLVLVGDAVRPPARPDGTSPAPSPWLVFIDLASGGSQSFDLGAASLAAGPAPLE</sequence>
<keyword evidence="3" id="KW-1185">Reference proteome</keyword>
<dbReference type="OrthoDB" id="134501at2"/>
<comment type="caution">
    <text evidence="2">The sequence shown here is derived from an EMBL/GenBank/DDBJ whole genome shotgun (WGS) entry which is preliminary data.</text>
</comment>
<name>A0A5C4RRC5_9GAMM</name>
<dbReference type="RefSeq" id="WP_139448018.1">
    <property type="nucleotide sequence ID" value="NZ_SMDR01000002.1"/>
</dbReference>
<evidence type="ECO:0000313" key="3">
    <source>
        <dbReference type="Proteomes" id="UP000305760"/>
    </source>
</evidence>
<organism evidence="2 3">
    <name type="scientific">Arenimonas terrae</name>
    <dbReference type="NCBI Taxonomy" id="2546226"/>
    <lineage>
        <taxon>Bacteria</taxon>
        <taxon>Pseudomonadati</taxon>
        <taxon>Pseudomonadota</taxon>
        <taxon>Gammaproteobacteria</taxon>
        <taxon>Lysobacterales</taxon>
        <taxon>Lysobacteraceae</taxon>
        <taxon>Arenimonas</taxon>
    </lineage>
</organism>
<gene>
    <name evidence="2" type="ORF">E1B00_09190</name>
</gene>
<reference evidence="2 3" key="1">
    <citation type="submission" date="2019-03" db="EMBL/GenBank/DDBJ databases">
        <title>Arenimonas daejeonensis sp. nov., isolated from compost.</title>
        <authorList>
            <person name="Jeon C.O."/>
        </authorList>
    </citation>
    <scope>NUCLEOTIDE SEQUENCE [LARGE SCALE GENOMIC DNA]</scope>
    <source>
        <strain evidence="2 3">R29</strain>
    </source>
</reference>
<accession>A0A5C4RRC5</accession>
<keyword evidence="1" id="KW-0472">Membrane</keyword>
<feature type="transmembrane region" description="Helical" evidence="1">
    <location>
        <begin position="12"/>
        <end position="32"/>
    </location>
</feature>
<keyword evidence="1" id="KW-1133">Transmembrane helix</keyword>
<dbReference type="Proteomes" id="UP000305760">
    <property type="component" value="Unassembled WGS sequence"/>
</dbReference>